<evidence type="ECO:0000256" key="1">
    <source>
        <dbReference type="ARBA" id="ARBA00001974"/>
    </source>
</evidence>
<dbReference type="PANTHER" id="PTHR48083">
    <property type="entry name" value="MEDIUM-CHAIN SPECIFIC ACYL-COA DEHYDROGENASE, MITOCHONDRIAL-RELATED"/>
    <property type="match status" value="1"/>
</dbReference>
<dbReference type="GO" id="GO:0033539">
    <property type="term" value="P:fatty acid beta-oxidation using acyl-CoA dehydrogenase"/>
    <property type="evidence" value="ECO:0007669"/>
    <property type="project" value="TreeGrafter"/>
</dbReference>
<feature type="domain" description="Acyl-CoA dehydrogenase/oxidase C-terminal" evidence="11">
    <location>
        <begin position="264"/>
        <end position="412"/>
    </location>
</feature>
<dbReference type="PROSITE" id="PS00072">
    <property type="entry name" value="ACYL_COA_DH_1"/>
    <property type="match status" value="1"/>
</dbReference>
<dbReference type="PROSITE" id="PS00073">
    <property type="entry name" value="ACYL_COA_DH_2"/>
    <property type="match status" value="1"/>
</dbReference>
<evidence type="ECO:0000259" key="13">
    <source>
        <dbReference type="Pfam" id="PF02771"/>
    </source>
</evidence>
<gene>
    <name evidence="14" type="ORF">C8D77_104438</name>
</gene>
<evidence type="ECO:0000259" key="12">
    <source>
        <dbReference type="Pfam" id="PF02770"/>
    </source>
</evidence>
<dbReference type="InterPro" id="IPR009100">
    <property type="entry name" value="AcylCoA_DH/oxidase_NM_dom_sf"/>
</dbReference>
<feature type="domain" description="Acyl-CoA dehydrogenase/oxidase N-terminal" evidence="13">
    <location>
        <begin position="42"/>
        <end position="151"/>
    </location>
</feature>
<evidence type="ECO:0000256" key="9">
    <source>
        <dbReference type="ARBA" id="ARBA00042660"/>
    </source>
</evidence>
<sequence>MGSCVKCADLNSNDVLWEEYHTNMTSPAEILNLPKPAWAADEVGMLYDMAHRFMSEEIAPRYDEFEKNEMVDRESWLKAGAAGLLCASMPEEYGGSGGTFAHESAIIEAIGHVGVDGFGIGLHNSIVAPYILHYGSEEQKKKWLPKLATGELIGAIAMTEPGAGSDLQGVKTRAEKDGNQYKINGSKTFITNGQLANFIIVVTKTDPEKGAKGTSLIVVETDEVEGFQRGRNLDKIGLKANDTSELFFNDMRVPTSNLLGHEEGQGFVQLMQQLPQERLQIGTGAIAMIERALALTIDYVKERKAFGKAIIDFQNTQFKLAELKTEATIGRVFYNDCVTRHIAGGLDPVTASMAKYWLSDLQGKVVDECLQLHGGYGYMNEYPIARMFRDARVQRIYGGTNEIMKLLIGRSL</sequence>
<dbReference type="InterPro" id="IPR046373">
    <property type="entry name" value="Acyl-CoA_Oxase/DH_mid-dom_sf"/>
</dbReference>
<evidence type="ECO:0000259" key="11">
    <source>
        <dbReference type="Pfam" id="PF00441"/>
    </source>
</evidence>
<dbReference type="GO" id="GO:0003995">
    <property type="term" value="F:acyl-CoA dehydrogenase activity"/>
    <property type="evidence" value="ECO:0007669"/>
    <property type="project" value="InterPro"/>
</dbReference>
<dbReference type="InterPro" id="IPR050741">
    <property type="entry name" value="Acyl-CoA_dehydrogenase"/>
</dbReference>
<evidence type="ECO:0000256" key="3">
    <source>
        <dbReference type="ARBA" id="ARBA00009347"/>
    </source>
</evidence>
<dbReference type="Proteomes" id="UP000245631">
    <property type="component" value="Unassembled WGS sequence"/>
</dbReference>
<dbReference type="Pfam" id="PF00441">
    <property type="entry name" value="Acyl-CoA_dh_1"/>
    <property type="match status" value="1"/>
</dbReference>
<evidence type="ECO:0000313" key="15">
    <source>
        <dbReference type="Proteomes" id="UP000245631"/>
    </source>
</evidence>
<dbReference type="SUPFAM" id="SSF56645">
    <property type="entry name" value="Acyl-CoA dehydrogenase NM domain-like"/>
    <property type="match status" value="1"/>
</dbReference>
<dbReference type="InterPro" id="IPR006089">
    <property type="entry name" value="Acyl-CoA_DH_CS"/>
</dbReference>
<accession>A0A8E2WER6</accession>
<dbReference type="FunFam" id="1.10.540.10:FF:000026">
    <property type="entry name" value="Acyl-CoA dehydrogenase medium chain"/>
    <property type="match status" value="1"/>
</dbReference>
<dbReference type="InterPro" id="IPR006091">
    <property type="entry name" value="Acyl-CoA_Oxase/DH_mid-dom"/>
</dbReference>
<comment type="similarity">
    <text evidence="3 10">Belongs to the acyl-CoA dehydrogenase family.</text>
</comment>
<evidence type="ECO:0000256" key="6">
    <source>
        <dbReference type="ARBA" id="ARBA00023002"/>
    </source>
</evidence>
<dbReference type="SUPFAM" id="SSF47203">
    <property type="entry name" value="Acyl-CoA dehydrogenase C-terminal domain-like"/>
    <property type="match status" value="1"/>
</dbReference>
<dbReference type="FunFam" id="2.40.110.10:FF:000002">
    <property type="entry name" value="Acyl-CoA dehydrogenase fadE12"/>
    <property type="match status" value="1"/>
</dbReference>
<evidence type="ECO:0000256" key="10">
    <source>
        <dbReference type="RuleBase" id="RU362125"/>
    </source>
</evidence>
<evidence type="ECO:0000256" key="2">
    <source>
        <dbReference type="ARBA" id="ARBA00005102"/>
    </source>
</evidence>
<dbReference type="PANTHER" id="PTHR48083:SF20">
    <property type="entry name" value="LONG-CHAIN SPECIFIC ACYL-COA DEHYDROGENASE, MITOCHONDRIAL"/>
    <property type="match status" value="1"/>
</dbReference>
<keyword evidence="4 10" id="KW-0285">Flavoprotein</keyword>
<evidence type="ECO:0000313" key="14">
    <source>
        <dbReference type="EMBL" id="PWJ91093.1"/>
    </source>
</evidence>
<dbReference type="Gene3D" id="1.20.140.10">
    <property type="entry name" value="Butyryl-CoA Dehydrogenase, subunit A, domain 3"/>
    <property type="match status" value="1"/>
</dbReference>
<proteinExistence type="inferred from homology"/>
<dbReference type="Pfam" id="PF02771">
    <property type="entry name" value="Acyl-CoA_dh_N"/>
    <property type="match status" value="1"/>
</dbReference>
<name>A0A8E2WER6_RHILI</name>
<keyword evidence="6 10" id="KW-0560">Oxidoreductase</keyword>
<dbReference type="GO" id="GO:0005737">
    <property type="term" value="C:cytoplasm"/>
    <property type="evidence" value="ECO:0007669"/>
    <property type="project" value="TreeGrafter"/>
</dbReference>
<dbReference type="InterPro" id="IPR037069">
    <property type="entry name" value="AcylCoA_DH/ox_N_sf"/>
</dbReference>
<keyword evidence="5 10" id="KW-0274">FAD</keyword>
<protein>
    <recommendedName>
        <fullName evidence="8">Acyl-[acyl-carrier-protein] dehydrogenase MbtN</fullName>
    </recommendedName>
    <alternativeName>
        <fullName evidence="9">Mycobactin synthase protein N</fullName>
    </alternativeName>
</protein>
<comment type="caution">
    <text evidence="14">The sequence shown here is derived from an EMBL/GenBank/DDBJ whole genome shotgun (WGS) entry which is preliminary data.</text>
</comment>
<dbReference type="FunFam" id="1.20.140.10:FF:000001">
    <property type="entry name" value="Acyl-CoA dehydrogenase"/>
    <property type="match status" value="1"/>
</dbReference>
<evidence type="ECO:0000256" key="8">
    <source>
        <dbReference type="ARBA" id="ARBA00040394"/>
    </source>
</evidence>
<evidence type="ECO:0000256" key="5">
    <source>
        <dbReference type="ARBA" id="ARBA00022827"/>
    </source>
</evidence>
<evidence type="ECO:0000256" key="4">
    <source>
        <dbReference type="ARBA" id="ARBA00022630"/>
    </source>
</evidence>
<reference evidence="14 15" key="1">
    <citation type="submission" date="2018-05" db="EMBL/GenBank/DDBJ databases">
        <title>Genomic Encyclopedia of Type Strains, Phase IV (KMG-IV): sequencing the most valuable type-strain genomes for metagenomic binning, comparative biology and taxonomic classification.</title>
        <authorList>
            <person name="Goeker M."/>
        </authorList>
    </citation>
    <scope>NUCLEOTIDE SEQUENCE [LARGE SCALE GENOMIC DNA]</scope>
    <source>
        <strain evidence="14 15">DSM 2626</strain>
    </source>
</reference>
<dbReference type="Pfam" id="PF02770">
    <property type="entry name" value="Acyl-CoA_dh_M"/>
    <property type="match status" value="1"/>
</dbReference>
<evidence type="ECO:0000256" key="7">
    <source>
        <dbReference type="ARBA" id="ARBA00037085"/>
    </source>
</evidence>
<dbReference type="Gene3D" id="2.40.110.10">
    <property type="entry name" value="Butyryl-CoA Dehydrogenase, subunit A, domain 2"/>
    <property type="match status" value="1"/>
</dbReference>
<dbReference type="InterPro" id="IPR036250">
    <property type="entry name" value="AcylCo_DH-like_C"/>
</dbReference>
<dbReference type="InterPro" id="IPR013786">
    <property type="entry name" value="AcylCoA_DH/ox_N"/>
</dbReference>
<dbReference type="AlphaFoldDB" id="A0A8E2WER6"/>
<dbReference type="InterPro" id="IPR009075">
    <property type="entry name" value="AcylCo_DH/oxidase_C"/>
</dbReference>
<feature type="domain" description="Acyl-CoA oxidase/dehydrogenase middle" evidence="12">
    <location>
        <begin position="155"/>
        <end position="251"/>
    </location>
</feature>
<comment type="function">
    <text evidence="7">Catalyzes the dehydrogenation at the alpha-beta position of ACP-bound acyl chains. This results in the introduction of a double bond in the lipidic chain, which is further transferred to the epsilon-amino group of lysine residue in the mycobactin core by MbtK.</text>
</comment>
<comment type="cofactor">
    <cofactor evidence="1 10">
        <name>FAD</name>
        <dbReference type="ChEBI" id="CHEBI:57692"/>
    </cofactor>
</comment>
<dbReference type="GO" id="GO:0050660">
    <property type="term" value="F:flavin adenine dinucleotide binding"/>
    <property type="evidence" value="ECO:0007669"/>
    <property type="project" value="InterPro"/>
</dbReference>
<dbReference type="Gene3D" id="1.10.540.10">
    <property type="entry name" value="Acyl-CoA dehydrogenase/oxidase, N-terminal domain"/>
    <property type="match status" value="1"/>
</dbReference>
<comment type="pathway">
    <text evidence="2">Siderophore biosynthesis; mycobactin biosynthesis.</text>
</comment>
<dbReference type="EMBL" id="QGGH01000004">
    <property type="protein sequence ID" value="PWJ91093.1"/>
    <property type="molecule type" value="Genomic_DNA"/>
</dbReference>
<organism evidence="14 15">
    <name type="scientific">Rhizobium loti</name>
    <name type="common">Mesorhizobium loti</name>
    <dbReference type="NCBI Taxonomy" id="381"/>
    <lineage>
        <taxon>Bacteria</taxon>
        <taxon>Pseudomonadati</taxon>
        <taxon>Pseudomonadota</taxon>
        <taxon>Alphaproteobacteria</taxon>
        <taxon>Hyphomicrobiales</taxon>
        <taxon>Phyllobacteriaceae</taxon>
        <taxon>Mesorhizobium</taxon>
    </lineage>
</organism>